<dbReference type="InterPro" id="IPR035965">
    <property type="entry name" value="PAS-like_dom_sf"/>
</dbReference>
<dbReference type="PROSITE" id="PS50113">
    <property type="entry name" value="PAC"/>
    <property type="match status" value="1"/>
</dbReference>
<dbReference type="CDD" id="cd00130">
    <property type="entry name" value="PAS"/>
    <property type="match status" value="1"/>
</dbReference>
<accession>A0ABS4W4M5</accession>
<dbReference type="InterPro" id="IPR013656">
    <property type="entry name" value="PAS_4"/>
</dbReference>
<dbReference type="EMBL" id="JAGINU010000001">
    <property type="protein sequence ID" value="MBP2370931.1"/>
    <property type="molecule type" value="Genomic_DNA"/>
</dbReference>
<dbReference type="Gene3D" id="3.30.450.20">
    <property type="entry name" value="PAS domain"/>
    <property type="match status" value="1"/>
</dbReference>
<dbReference type="Pfam" id="PF08448">
    <property type="entry name" value="PAS_4"/>
    <property type="match status" value="1"/>
</dbReference>
<reference evidence="3 4" key="1">
    <citation type="submission" date="2021-03" db="EMBL/GenBank/DDBJ databases">
        <title>Sequencing the genomes of 1000 actinobacteria strains.</title>
        <authorList>
            <person name="Klenk H.-P."/>
        </authorList>
    </citation>
    <scope>NUCLEOTIDE SEQUENCE [LARGE SCALE GENOMIC DNA]</scope>
    <source>
        <strain evidence="3 4">DSM 45256</strain>
    </source>
</reference>
<feature type="domain" description="PAS" evidence="1">
    <location>
        <begin position="9"/>
        <end position="62"/>
    </location>
</feature>
<dbReference type="PROSITE" id="PS50112">
    <property type="entry name" value="PAS"/>
    <property type="match status" value="1"/>
</dbReference>
<gene>
    <name evidence="3" type="ORF">JOF36_006627</name>
</gene>
<evidence type="ECO:0000259" key="2">
    <source>
        <dbReference type="PROSITE" id="PS50113"/>
    </source>
</evidence>
<protein>
    <submittedName>
        <fullName evidence="3">PAS domain S-box-containing protein</fullName>
    </submittedName>
</protein>
<feature type="domain" description="PAC" evidence="2">
    <location>
        <begin position="87"/>
        <end position="139"/>
    </location>
</feature>
<dbReference type="SMART" id="SM00091">
    <property type="entry name" value="PAS"/>
    <property type="match status" value="1"/>
</dbReference>
<keyword evidence="4" id="KW-1185">Reference proteome</keyword>
<organism evidence="3 4">
    <name type="scientific">Pseudonocardia parietis</name>
    <dbReference type="NCBI Taxonomy" id="570936"/>
    <lineage>
        <taxon>Bacteria</taxon>
        <taxon>Bacillati</taxon>
        <taxon>Actinomycetota</taxon>
        <taxon>Actinomycetes</taxon>
        <taxon>Pseudonocardiales</taxon>
        <taxon>Pseudonocardiaceae</taxon>
        <taxon>Pseudonocardia</taxon>
    </lineage>
</organism>
<sequence>MDPTLPSTDTNLVARSILSGPDAIIAADRGGVITYWNPGAQRIFGFSAEEATGRSLDLIIPERLRNAHWTGWQHVMETGRSRYHDDDLLAVPALRQDGSTISVEFSISPILDDDAGLVGIAATLRDVTTKFQETRALRREARELRRRLEEPAPDSPATAVES</sequence>
<dbReference type="RefSeq" id="WP_210034536.1">
    <property type="nucleotide sequence ID" value="NZ_JAGINU010000001.1"/>
</dbReference>
<dbReference type="Proteomes" id="UP001519295">
    <property type="component" value="Unassembled WGS sequence"/>
</dbReference>
<dbReference type="InterPro" id="IPR000014">
    <property type="entry name" value="PAS"/>
</dbReference>
<name>A0ABS4W4M5_9PSEU</name>
<evidence type="ECO:0000313" key="4">
    <source>
        <dbReference type="Proteomes" id="UP001519295"/>
    </source>
</evidence>
<proteinExistence type="predicted"/>
<dbReference type="SUPFAM" id="SSF55785">
    <property type="entry name" value="PYP-like sensor domain (PAS domain)"/>
    <property type="match status" value="1"/>
</dbReference>
<comment type="caution">
    <text evidence="3">The sequence shown here is derived from an EMBL/GenBank/DDBJ whole genome shotgun (WGS) entry which is preliminary data.</text>
</comment>
<evidence type="ECO:0000259" key="1">
    <source>
        <dbReference type="PROSITE" id="PS50112"/>
    </source>
</evidence>
<evidence type="ECO:0000313" key="3">
    <source>
        <dbReference type="EMBL" id="MBP2370931.1"/>
    </source>
</evidence>
<dbReference type="NCBIfam" id="TIGR00229">
    <property type="entry name" value="sensory_box"/>
    <property type="match status" value="1"/>
</dbReference>
<dbReference type="InterPro" id="IPR000700">
    <property type="entry name" value="PAS-assoc_C"/>
</dbReference>